<sequence>MHYYRLYFIGPQGHIEDVRECFVEDDADAVAEAQQLDHGGVIEIWRQGKKITDVQPGAVRRHGRVQSMRRSPAA</sequence>
<comment type="caution">
    <text evidence="1">The sequence shown here is derived from an EMBL/GenBank/DDBJ whole genome shotgun (WGS) entry which is preliminary data.</text>
</comment>
<gene>
    <name evidence="1" type="ORF">FHS31_001688</name>
</gene>
<evidence type="ECO:0000313" key="2">
    <source>
        <dbReference type="Proteomes" id="UP000727456"/>
    </source>
</evidence>
<keyword evidence="2" id="KW-1185">Reference proteome</keyword>
<dbReference type="EMBL" id="JAAOZC010000003">
    <property type="protein sequence ID" value="NIJ08078.1"/>
    <property type="molecule type" value="Genomic_DNA"/>
</dbReference>
<protein>
    <recommendedName>
        <fullName evidence="3">DUF2188 domain-containing protein</fullName>
    </recommendedName>
</protein>
<dbReference type="RefSeq" id="WP_167072900.1">
    <property type="nucleotide sequence ID" value="NZ_JAAOZC010000003.1"/>
</dbReference>
<proteinExistence type="predicted"/>
<reference evidence="1 2" key="1">
    <citation type="submission" date="2020-03" db="EMBL/GenBank/DDBJ databases">
        <title>Genomic Encyclopedia of Type Strains, Phase III (KMG-III): the genomes of soil and plant-associated and newly described type strains.</title>
        <authorList>
            <person name="Whitman W."/>
        </authorList>
    </citation>
    <scope>NUCLEOTIDE SEQUENCE [LARGE SCALE GENOMIC DNA]</scope>
    <source>
        <strain evidence="1 2">CECT 8804</strain>
    </source>
</reference>
<evidence type="ECO:0000313" key="1">
    <source>
        <dbReference type="EMBL" id="NIJ08078.1"/>
    </source>
</evidence>
<dbReference type="Proteomes" id="UP000727456">
    <property type="component" value="Unassembled WGS sequence"/>
</dbReference>
<name>A0ABX0TRC6_9SPHN</name>
<evidence type="ECO:0008006" key="3">
    <source>
        <dbReference type="Google" id="ProtNLM"/>
    </source>
</evidence>
<organism evidence="1 2">
    <name type="scientific">Sphingomonas vulcanisoli</name>
    <dbReference type="NCBI Taxonomy" id="1658060"/>
    <lineage>
        <taxon>Bacteria</taxon>
        <taxon>Pseudomonadati</taxon>
        <taxon>Pseudomonadota</taxon>
        <taxon>Alphaproteobacteria</taxon>
        <taxon>Sphingomonadales</taxon>
        <taxon>Sphingomonadaceae</taxon>
        <taxon>Sphingomonas</taxon>
    </lineage>
</organism>
<accession>A0ABX0TRC6</accession>